<proteinExistence type="predicted"/>
<sequence>MNVLNNLLRKPGRLLLTFITKATIKKHQHEIVVITGPGETAPAREAVFQVLKEEFPTRRNLETPASEFCLPLAVLGMAYYPNGIGQWLLSLAKTVVSLIKNRPYSHKLVMEVPDHQKDIFDYWMRILKPKVVISCGQDPVKYLWISKVIFQIGYPETPKNDDYLKIAKQVGRYFGMNKDILDKAAFIFTPPKPRISIIKTDHFIVVDNSYFYLPSPFKAVLEVVEKLGSKAVLITDRKGDFKKSKALRLKIILIKKGEMPKDKGQISEKALVIRVQQPLAQKLIEKITNILIV</sequence>
<reference evidence="2" key="1">
    <citation type="submission" date="2017-09" db="EMBL/GenBank/DDBJ databases">
        <title>Depth-based differentiation of microbial function through sediment-hosted aquifers and enrichment of novel symbionts in the deep terrestrial subsurface.</title>
        <authorList>
            <person name="Probst A.J."/>
            <person name="Ladd B."/>
            <person name="Jarett J.K."/>
            <person name="Geller-Mcgrath D.E."/>
            <person name="Sieber C.M.K."/>
            <person name="Emerson J.B."/>
            <person name="Anantharaman K."/>
            <person name="Thomas B.C."/>
            <person name="Malmstrom R."/>
            <person name="Stieglmeier M."/>
            <person name="Klingl A."/>
            <person name="Woyke T."/>
            <person name="Ryan C.M."/>
            <person name="Banfield J.F."/>
        </authorList>
    </citation>
    <scope>NUCLEOTIDE SEQUENCE [LARGE SCALE GENOMIC DNA]</scope>
</reference>
<accession>A0A2H0X6N2</accession>
<dbReference type="EMBL" id="PEYW01000045">
    <property type="protein sequence ID" value="PIS20572.1"/>
    <property type="molecule type" value="Genomic_DNA"/>
</dbReference>
<evidence type="ECO:0000313" key="1">
    <source>
        <dbReference type="EMBL" id="PIS20572.1"/>
    </source>
</evidence>
<dbReference type="Proteomes" id="UP000231414">
    <property type="component" value="Unassembled WGS sequence"/>
</dbReference>
<comment type="caution">
    <text evidence="1">The sequence shown here is derived from an EMBL/GenBank/DDBJ whole genome shotgun (WGS) entry which is preliminary data.</text>
</comment>
<dbReference type="AlphaFoldDB" id="A0A2H0X6N2"/>
<name>A0A2H0X6N2_UNCKA</name>
<evidence type="ECO:0000313" key="2">
    <source>
        <dbReference type="Proteomes" id="UP000231414"/>
    </source>
</evidence>
<gene>
    <name evidence="1" type="ORF">COT52_03030</name>
</gene>
<organism evidence="1 2">
    <name type="scientific">candidate division WWE3 bacterium CG08_land_8_20_14_0_20_43_13</name>
    <dbReference type="NCBI Taxonomy" id="1975087"/>
    <lineage>
        <taxon>Bacteria</taxon>
        <taxon>Katanobacteria</taxon>
    </lineage>
</organism>
<protein>
    <submittedName>
        <fullName evidence="1">Uncharacterized protein</fullName>
    </submittedName>
</protein>